<dbReference type="AlphaFoldDB" id="A0A2T0K335"/>
<sequence length="421" mass="44717">MIEELGAGEVLGHQALIPVGSRDPDGRPTVPVAGVRCGHPLVYPLADADLPGPWAARQRVAGCRYLGVLLAFDLDPLPEGRHYSAARFDVTLTGPGSRAVRLDEDGDSLGVTYEGEAASAVAVRTVAAVRARPGWLRRLTGRAGAPRAWVTGVQSATFGWAYDDPAGELLVPRNFGMHAVLEVPAGTTEVTGLISVQAEVSGGRGRQVGEVGEAVAFTEPVAPEQRPEPGGATVRLCMAADVAGYSRRRNDETERIQERLVELLSRARRVAGIGDAEVRPQPNGDGQFTVLPAGLDESVVIPLLLAELSAGLREVNTGAAPADRFRLRVALHRGLIKEGSNGWIGTAPIAVHRILDSPGLRRALAENTGAGYVLGVPDMLYRDVLVHGDGPPPPAELVAMTVDLPDKDFREQCWLWVEAGR</sequence>
<proteinExistence type="predicted"/>
<dbReference type="Proteomes" id="UP000239415">
    <property type="component" value="Unassembled WGS sequence"/>
</dbReference>
<evidence type="ECO:0000313" key="2">
    <source>
        <dbReference type="Proteomes" id="UP000239415"/>
    </source>
</evidence>
<dbReference type="EMBL" id="PVMZ01000016">
    <property type="protein sequence ID" value="PRX17264.1"/>
    <property type="molecule type" value="Genomic_DNA"/>
</dbReference>
<keyword evidence="2" id="KW-1185">Reference proteome</keyword>
<comment type="caution">
    <text evidence="1">The sequence shown here is derived from an EMBL/GenBank/DDBJ whole genome shotgun (WGS) entry which is preliminary data.</text>
</comment>
<reference evidence="1 2" key="1">
    <citation type="submission" date="2018-03" db="EMBL/GenBank/DDBJ databases">
        <title>Genomic Encyclopedia of Archaeal and Bacterial Type Strains, Phase II (KMG-II): from individual species to whole genera.</title>
        <authorList>
            <person name="Goeker M."/>
        </authorList>
    </citation>
    <scope>NUCLEOTIDE SEQUENCE [LARGE SCALE GENOMIC DNA]</scope>
    <source>
        <strain evidence="1 2">DSM 43146</strain>
    </source>
</reference>
<dbReference type="OrthoDB" id="4553959at2"/>
<protein>
    <submittedName>
        <fullName evidence="1">Uncharacterized protein</fullName>
    </submittedName>
</protein>
<evidence type="ECO:0000313" key="1">
    <source>
        <dbReference type="EMBL" id="PRX17264.1"/>
    </source>
</evidence>
<name>A0A2T0K335_9ACTN</name>
<accession>A0A2T0K335</accession>
<dbReference type="RefSeq" id="WP_106325338.1">
    <property type="nucleotide sequence ID" value="NZ_BOMO01000149.1"/>
</dbReference>
<gene>
    <name evidence="1" type="ORF">CLV67_11640</name>
</gene>
<organism evidence="1 2">
    <name type="scientific">Actinoplanes italicus</name>
    <dbReference type="NCBI Taxonomy" id="113567"/>
    <lineage>
        <taxon>Bacteria</taxon>
        <taxon>Bacillati</taxon>
        <taxon>Actinomycetota</taxon>
        <taxon>Actinomycetes</taxon>
        <taxon>Micromonosporales</taxon>
        <taxon>Micromonosporaceae</taxon>
        <taxon>Actinoplanes</taxon>
    </lineage>
</organism>